<keyword evidence="1" id="KW-0472">Membrane</keyword>
<evidence type="ECO:0000256" key="1">
    <source>
        <dbReference type="SAM" id="Phobius"/>
    </source>
</evidence>
<keyword evidence="1" id="KW-1133">Transmembrane helix</keyword>
<reference evidence="2" key="1">
    <citation type="journal article" date="2021" name="Proc. Natl. Acad. Sci. U.S.A.">
        <title>A Catalog of Tens of Thousands of Viruses from Human Metagenomes Reveals Hidden Associations with Chronic Diseases.</title>
        <authorList>
            <person name="Tisza M.J."/>
            <person name="Buck C.B."/>
        </authorList>
    </citation>
    <scope>NUCLEOTIDE SEQUENCE</scope>
    <source>
        <strain evidence="2">Ctf8W5</strain>
    </source>
</reference>
<proteinExistence type="predicted"/>
<organism evidence="2">
    <name type="scientific">Siphoviridae sp. ctf8W5</name>
    <dbReference type="NCBI Taxonomy" id="2825595"/>
    <lineage>
        <taxon>Viruses</taxon>
        <taxon>Duplodnaviria</taxon>
        <taxon>Heunggongvirae</taxon>
        <taxon>Uroviricota</taxon>
        <taxon>Caudoviricetes</taxon>
    </lineage>
</organism>
<protein>
    <submittedName>
        <fullName evidence="2">Uncharacterized protein</fullName>
    </submittedName>
</protein>
<feature type="transmembrane region" description="Helical" evidence="1">
    <location>
        <begin position="35"/>
        <end position="56"/>
    </location>
</feature>
<evidence type="ECO:0000313" key="2">
    <source>
        <dbReference type="EMBL" id="DAE14961.1"/>
    </source>
</evidence>
<keyword evidence="1" id="KW-0812">Transmembrane</keyword>
<accession>A0A8S5Q803</accession>
<dbReference type="EMBL" id="BK015597">
    <property type="protein sequence ID" value="DAE14961.1"/>
    <property type="molecule type" value="Genomic_DNA"/>
</dbReference>
<name>A0A8S5Q803_9CAUD</name>
<sequence>MNAIIIPFALFLGGIGLLGEAASNAQELMGISSVIPYVLGGIGCWVLLVIYIYLLVSPDIAKTKNRKKLLDELCEFARSDNYICISIRFDRMPTEGYSGLYYSLGRGGAWFNFYRHGYVNLGQDQILSILRALESRLNGYLKIYYEEVGGYDPTISVTHGITPGGGDGYYISSKGYGTASIARAAYLFLGENARKRRQEDRDRAAKSKLRKI</sequence>